<accession>C9PNC5</accession>
<comment type="caution">
    <text evidence="5">The sequence shown here is derived from an EMBL/GenBank/DDBJ whole genome shotgun (WGS) entry which is preliminary data.</text>
</comment>
<dbReference type="Proteomes" id="UP000005519">
    <property type="component" value="Unassembled WGS sequence"/>
</dbReference>
<dbReference type="OrthoDB" id="9814042at2"/>
<dbReference type="PANTHER" id="PTHR16193:SF0">
    <property type="entry name" value="TETRATRICOPEPTIDE REPEAT PROTEIN 27"/>
    <property type="match status" value="1"/>
</dbReference>
<dbReference type="Pfam" id="PF13431">
    <property type="entry name" value="TPR_17"/>
    <property type="match status" value="1"/>
</dbReference>
<dbReference type="InterPro" id="IPR019734">
    <property type="entry name" value="TPR_rpt"/>
</dbReference>
<keyword evidence="1" id="KW-0677">Repeat</keyword>
<feature type="repeat" description="TPR" evidence="3">
    <location>
        <begin position="35"/>
        <end position="68"/>
    </location>
</feature>
<organism evidence="5 6">
    <name type="scientific">Pasteurella dagmatis ATCC 43325</name>
    <dbReference type="NCBI Taxonomy" id="667128"/>
    <lineage>
        <taxon>Bacteria</taxon>
        <taxon>Pseudomonadati</taxon>
        <taxon>Pseudomonadota</taxon>
        <taxon>Gammaproteobacteria</taxon>
        <taxon>Pasteurellales</taxon>
        <taxon>Pasteurellaceae</taxon>
        <taxon>Pasteurella</taxon>
    </lineage>
</organism>
<feature type="signal peptide" evidence="4">
    <location>
        <begin position="1"/>
        <end position="19"/>
    </location>
</feature>
<dbReference type="PANTHER" id="PTHR16193">
    <property type="entry name" value="TETRATRICOPEPTIDE REPEAT PROTEIN 27"/>
    <property type="match status" value="1"/>
</dbReference>
<gene>
    <name evidence="5" type="primary">pilF</name>
    <name evidence="5" type="ORF">HMPREF0621_0499</name>
</gene>
<dbReference type="AlphaFoldDB" id="C9PNC5"/>
<dbReference type="STRING" id="667128.HMPREF0621_0499"/>
<dbReference type="EMBL" id="ACZR01000005">
    <property type="protein sequence ID" value="EEX50912.1"/>
    <property type="molecule type" value="Genomic_DNA"/>
</dbReference>
<dbReference type="InterPro" id="IPR011990">
    <property type="entry name" value="TPR-like_helical_dom_sf"/>
</dbReference>
<dbReference type="Gene3D" id="1.25.40.10">
    <property type="entry name" value="Tetratricopeptide repeat domain"/>
    <property type="match status" value="1"/>
</dbReference>
<dbReference type="SUPFAM" id="SSF48452">
    <property type="entry name" value="TPR-like"/>
    <property type="match status" value="1"/>
</dbReference>
<keyword evidence="6" id="KW-1185">Reference proteome</keyword>
<dbReference type="PROSITE" id="PS51257">
    <property type="entry name" value="PROKAR_LIPOPROTEIN"/>
    <property type="match status" value="1"/>
</dbReference>
<feature type="repeat" description="TPR" evidence="3">
    <location>
        <begin position="69"/>
        <end position="102"/>
    </location>
</feature>
<evidence type="ECO:0000256" key="2">
    <source>
        <dbReference type="ARBA" id="ARBA00022803"/>
    </source>
</evidence>
<keyword evidence="2 3" id="KW-0802">TPR repeat</keyword>
<evidence type="ECO:0000313" key="6">
    <source>
        <dbReference type="Proteomes" id="UP000005519"/>
    </source>
</evidence>
<dbReference type="InterPro" id="IPR044244">
    <property type="entry name" value="TTC27/Emw1"/>
</dbReference>
<evidence type="ECO:0000256" key="4">
    <source>
        <dbReference type="SAM" id="SignalP"/>
    </source>
</evidence>
<dbReference type="PROSITE" id="PS50005">
    <property type="entry name" value="TPR"/>
    <property type="match status" value="2"/>
</dbReference>
<evidence type="ECO:0000256" key="3">
    <source>
        <dbReference type="PROSITE-ProRule" id="PRU00339"/>
    </source>
</evidence>
<sequence>MNRTLKLWIASIFSLFLCACVSQSEKQTVNLEQAAKARVELGLGYLAQNDFVQSKKNLDKALAHSPNSYLVHSALAYFYQKQGDAENATNAYLTAIKLSPQQGDVLNNYGAFLCSQGKFEQAYAHFEQALQSKNYYQQADTYENMALCAFAQRNTEIYQHAVQKLMNIDESRVRKLPKTLK</sequence>
<reference evidence="5 6" key="1">
    <citation type="submission" date="2009-10" db="EMBL/GenBank/DDBJ databases">
        <authorList>
            <person name="Muzny D."/>
            <person name="Qin X."/>
            <person name="Deng J."/>
            <person name="Jiang H."/>
            <person name="Liu Y."/>
            <person name="Qu J."/>
            <person name="Song X.-Z."/>
            <person name="Zhang L."/>
            <person name="Thornton R."/>
            <person name="Coyle M."/>
            <person name="Francisco L."/>
            <person name="Jackson L."/>
            <person name="Javaid M."/>
            <person name="Korchina V."/>
            <person name="Kovar C."/>
            <person name="Mata R."/>
            <person name="Mathew T."/>
            <person name="Ngo R."/>
            <person name="Nguyen L."/>
            <person name="Nguyen N."/>
            <person name="Okwuonu G."/>
            <person name="Ongeri F."/>
            <person name="Pham C."/>
            <person name="Simmons D."/>
            <person name="Wilczek-Boney K."/>
            <person name="Hale W."/>
            <person name="Jakkamsetti A."/>
            <person name="Pham P."/>
            <person name="Ruth R."/>
            <person name="San Lucas F."/>
            <person name="Warren J."/>
            <person name="Zhang J."/>
            <person name="Zhao Z."/>
            <person name="Zhou C."/>
            <person name="Zhu D."/>
            <person name="Lee S."/>
            <person name="Bess C."/>
            <person name="Blankenburg K."/>
            <person name="Forbes L."/>
            <person name="Fu Q."/>
            <person name="Gubbala S."/>
            <person name="Hirani K."/>
            <person name="Jayaseelan J.C."/>
            <person name="Lara F."/>
            <person name="Munidasa M."/>
            <person name="Palculict T."/>
            <person name="Patil S."/>
            <person name="Pu L.-L."/>
            <person name="Saada N."/>
            <person name="Tang L."/>
            <person name="Weissenberger G."/>
            <person name="Zhu Y."/>
            <person name="Hemphill L."/>
            <person name="Shang Y."/>
            <person name="Youmans B."/>
            <person name="Ayvaz T."/>
            <person name="Ross M."/>
            <person name="Santibanez J."/>
            <person name="Aqrawi P."/>
            <person name="Gross S."/>
            <person name="Joshi V."/>
            <person name="Fowler G."/>
            <person name="Nazareth L."/>
            <person name="Reid J."/>
            <person name="Worley K."/>
            <person name="Petrosino J."/>
            <person name="Highlander S."/>
            <person name="Gibbs R."/>
        </authorList>
    </citation>
    <scope>NUCLEOTIDE SEQUENCE [LARGE SCALE GENOMIC DNA]</scope>
    <source>
        <strain evidence="5 6">ATCC 43325</strain>
    </source>
</reference>
<dbReference type="RefSeq" id="WP_005763205.1">
    <property type="nucleotide sequence ID" value="NZ_GG704811.1"/>
</dbReference>
<evidence type="ECO:0000313" key="5">
    <source>
        <dbReference type="EMBL" id="EEX50912.1"/>
    </source>
</evidence>
<dbReference type="SMART" id="SM00028">
    <property type="entry name" value="TPR"/>
    <property type="match status" value="3"/>
</dbReference>
<name>C9PNC5_9PAST</name>
<dbReference type="NCBIfam" id="TIGR02521">
    <property type="entry name" value="type_IV_pilW"/>
    <property type="match status" value="1"/>
</dbReference>
<proteinExistence type="predicted"/>
<protein>
    <submittedName>
        <fullName evidence="5">Type IV pilus biogenesis/stability protein PilW</fullName>
    </submittedName>
</protein>
<dbReference type="HOGENOM" id="CLU_003728_7_3_6"/>
<evidence type="ECO:0000256" key="1">
    <source>
        <dbReference type="ARBA" id="ARBA00022737"/>
    </source>
</evidence>
<keyword evidence="4" id="KW-0732">Signal</keyword>
<dbReference type="InterPro" id="IPR013360">
    <property type="entry name" value="Pilus_4_PilW"/>
</dbReference>
<feature type="chain" id="PRO_5003000586" evidence="4">
    <location>
        <begin position="20"/>
        <end position="181"/>
    </location>
</feature>